<comment type="caution">
    <text evidence="2">The sequence shown here is derived from an EMBL/GenBank/DDBJ whole genome shotgun (WGS) entry which is preliminary data.</text>
</comment>
<dbReference type="Proteomes" id="UP000037997">
    <property type="component" value="Unassembled WGS sequence"/>
</dbReference>
<feature type="region of interest" description="Disordered" evidence="1">
    <location>
        <begin position="41"/>
        <end position="68"/>
    </location>
</feature>
<reference evidence="2 3" key="1">
    <citation type="submission" date="2014-06" db="EMBL/GenBank/DDBJ databases">
        <title>Helicobacter pullorum isolates in fresh chicken meat - phenotypic and genotypic features.</title>
        <authorList>
            <person name="Borges V."/>
            <person name="Santos A."/>
            <person name="Correia C.B."/>
            <person name="Saraiva M."/>
            <person name="Menard A."/>
            <person name="Vieira L."/>
            <person name="Sampaio D.A."/>
            <person name="Gomes J.P."/>
            <person name="Oleastro M."/>
        </authorList>
    </citation>
    <scope>NUCLEOTIDE SEQUENCE [LARGE SCALE GENOMIC DNA]</scope>
    <source>
        <strain evidence="2 3">229334/12</strain>
    </source>
</reference>
<accession>A0A0N1EB11</accession>
<gene>
    <name evidence="2" type="ORF">HPU229334_07995</name>
</gene>
<protein>
    <submittedName>
        <fullName evidence="2">Uncharacterized protein</fullName>
    </submittedName>
</protein>
<organism evidence="2 3">
    <name type="scientific">Helicobacter pullorum</name>
    <dbReference type="NCBI Taxonomy" id="35818"/>
    <lineage>
        <taxon>Bacteria</taxon>
        <taxon>Pseudomonadati</taxon>
        <taxon>Campylobacterota</taxon>
        <taxon>Epsilonproteobacteria</taxon>
        <taxon>Campylobacterales</taxon>
        <taxon>Helicobacteraceae</taxon>
        <taxon>Helicobacter</taxon>
    </lineage>
</organism>
<evidence type="ECO:0000313" key="2">
    <source>
        <dbReference type="EMBL" id="KPH55515.1"/>
    </source>
</evidence>
<dbReference type="AlphaFoldDB" id="A0A0N1EB11"/>
<evidence type="ECO:0000256" key="1">
    <source>
        <dbReference type="SAM" id="MobiDB-lite"/>
    </source>
</evidence>
<sequence length="68" mass="7950">MTSFYKKEVKREDIDDRMIEAFKWLKKNYKDYELLGNRNDRGKNALSDDINNNPAFAGYGGNPFTPNN</sequence>
<name>A0A0N1EB11_9HELI</name>
<dbReference type="RefSeq" id="WP_054198177.1">
    <property type="nucleotide sequence ID" value="NZ_JNOC01000041.1"/>
</dbReference>
<proteinExistence type="predicted"/>
<evidence type="ECO:0000313" key="3">
    <source>
        <dbReference type="Proteomes" id="UP000037997"/>
    </source>
</evidence>
<dbReference type="PATRIC" id="fig|35818.11.peg.1580"/>
<dbReference type="EMBL" id="JNOC01000041">
    <property type="protein sequence ID" value="KPH55515.1"/>
    <property type="molecule type" value="Genomic_DNA"/>
</dbReference>